<keyword evidence="6 11" id="KW-0418">Kinase</keyword>
<dbReference type="GO" id="GO:0016308">
    <property type="term" value="F:1-phosphatidylinositol-4-phosphate 5-kinase activity"/>
    <property type="evidence" value="ECO:0007669"/>
    <property type="project" value="UniProtKB-EC"/>
</dbReference>
<evidence type="ECO:0000313" key="15">
    <source>
        <dbReference type="Proteomes" id="UP000001640"/>
    </source>
</evidence>
<name>G0VBQ0_NAUCA</name>
<dbReference type="EMBL" id="HE576753">
    <property type="protein sequence ID" value="CCC68376.1"/>
    <property type="molecule type" value="Genomic_DNA"/>
</dbReference>
<dbReference type="GO" id="GO:0070273">
    <property type="term" value="F:phosphatidylinositol-4-phosphate binding"/>
    <property type="evidence" value="ECO:0007669"/>
    <property type="project" value="EnsemblFungi"/>
</dbReference>
<dbReference type="GO" id="GO:0005886">
    <property type="term" value="C:plasma membrane"/>
    <property type="evidence" value="ECO:0007669"/>
    <property type="project" value="EnsemblFungi"/>
</dbReference>
<reference key="2">
    <citation type="submission" date="2011-08" db="EMBL/GenBank/DDBJ databases">
        <title>Genome sequence of Naumovozyma castellii.</title>
        <authorList>
            <person name="Gordon J.L."/>
            <person name="Armisen D."/>
            <person name="Proux-Wera E."/>
            <person name="OhEigeartaigh S.S."/>
            <person name="Byrne K.P."/>
            <person name="Wolfe K.H."/>
        </authorList>
    </citation>
    <scope>NUCLEOTIDE SEQUENCE</scope>
    <source>
        <strain>Type strain:CBS 4309</strain>
    </source>
</reference>
<dbReference type="OMA" id="GSTWGRM"/>
<feature type="compositionally biased region" description="Polar residues" evidence="12">
    <location>
        <begin position="132"/>
        <end position="143"/>
    </location>
</feature>
<dbReference type="GO" id="GO:0005524">
    <property type="term" value="F:ATP binding"/>
    <property type="evidence" value="ECO:0007669"/>
    <property type="project" value="UniProtKB-UniRule"/>
</dbReference>
<dbReference type="HOGENOM" id="CLU_004312_4_1_1"/>
<evidence type="ECO:0000256" key="5">
    <source>
        <dbReference type="ARBA" id="ARBA00022741"/>
    </source>
</evidence>
<organism evidence="14 15">
    <name type="scientific">Naumovozyma castellii</name>
    <name type="common">Yeast</name>
    <name type="synonym">Saccharomyces castellii</name>
    <dbReference type="NCBI Taxonomy" id="27288"/>
    <lineage>
        <taxon>Eukaryota</taxon>
        <taxon>Fungi</taxon>
        <taxon>Dikarya</taxon>
        <taxon>Ascomycota</taxon>
        <taxon>Saccharomycotina</taxon>
        <taxon>Saccharomycetes</taxon>
        <taxon>Saccharomycetales</taxon>
        <taxon>Saccharomycetaceae</taxon>
        <taxon>Naumovozyma</taxon>
    </lineage>
</organism>
<dbReference type="RefSeq" id="XP_003674750.1">
    <property type="nucleotide sequence ID" value="XM_003674702.1"/>
</dbReference>
<dbReference type="PANTHER" id="PTHR23086">
    <property type="entry name" value="PHOSPHATIDYLINOSITOL-4-PHOSPHATE 5-KINASE"/>
    <property type="match status" value="1"/>
</dbReference>
<dbReference type="GO" id="GO:0030866">
    <property type="term" value="P:cortical actin cytoskeleton organization"/>
    <property type="evidence" value="ECO:0007669"/>
    <property type="project" value="EnsemblFungi"/>
</dbReference>
<dbReference type="Pfam" id="PF01504">
    <property type="entry name" value="PIP5K"/>
    <property type="match status" value="1"/>
</dbReference>
<sequence>MTSQTLDVQKTPSNTTHRSRPKAKAKANSRSNHNNNNNTISYHSSSNSDSNIDSPRLSDGASSTPTSLDDEFMKLSPSQRRNSHNKTDDDHHLIQNDNNNNKKERSIINKKPSLEDHHPNPSLLRMHSSSILSNVQRPHSQSIDPLDIPKNSTNDSIDMDQTIPEESIKKDYHPWKSSQDNNDVDLSSFDDPTTTITDEDTTTHNNEILQTTSNLIHTDSYIHNEDTEDHIILNTKVSRRSSKRRDTQDSIRTTIPFHASKHSQILPLDESELNPHHHSIVQRKKLTHHSMSSLPIPYHYNNKDQPSTTMPSKKHNKFLSMSTVSLPPVNHINNGTLKTSESATAEIKKMRESLLHKREMKRKRKTFLIDDDRVLIGNKVSEGHVNFIIAYNMLTGIRVAVSRCCGFMKPLTPTDFKFNKKLAFDYHGNELTPSSEYAFKFKDYCPEVFRELRTLFGIDPADYLVSLTSKYILSELNSPGKSGSFFYYSRDYKYIIKTIHHSEHRHLRRHLQEYYKHVKANPNTLICQFYGLHRVKMPISFQNKINHRKIYFLVMNNLFPPHLDINTTFDLKGSTWGRMTQFDPQLYERDQFYRPVLKDLNWLDMEKRIEFGPTRKEKFLIQLKKDVDLLAKLNIMDYSLLLGIHDIKPKEINDNQKEQQQLVFPETGSIEDSTNPNSKTAPITAVHYFKQFEGGIRSSDQFDKDGDKIYYVGIIDCLTNYSIMKKLETFWRSLNHDRKTVSAIPPRDYGDRFYTFIQKSVDALPQTKYKDNPEIKRYKD</sequence>
<evidence type="ECO:0000256" key="12">
    <source>
        <dbReference type="SAM" id="MobiDB-lite"/>
    </source>
</evidence>
<dbReference type="AlphaFoldDB" id="G0VBQ0"/>
<protein>
    <recommendedName>
        <fullName evidence="2">1-phosphatidylinositol-4-phosphate 5-kinase</fullName>
        <ecNumber evidence="2">2.7.1.68</ecNumber>
    </recommendedName>
    <alternativeName>
        <fullName evidence="10">1-phosphatidylinositol 4-phosphate kinase</fullName>
    </alternativeName>
    <alternativeName>
        <fullName evidence="8">Diphosphoinositide kinase</fullName>
    </alternativeName>
    <alternativeName>
        <fullName evidence="9">PIP5K</fullName>
    </alternativeName>
</protein>
<dbReference type="Gene3D" id="3.30.800.10">
    <property type="entry name" value="Phosphatidylinositol Phosphate Kinase II Beta"/>
    <property type="match status" value="1"/>
</dbReference>
<dbReference type="InterPro" id="IPR002498">
    <property type="entry name" value="PInositol-4-P-4/5-kinase_core"/>
</dbReference>
<evidence type="ECO:0000256" key="11">
    <source>
        <dbReference type="PROSITE-ProRule" id="PRU00781"/>
    </source>
</evidence>
<dbReference type="Proteomes" id="UP000001640">
    <property type="component" value="Chromosome 2"/>
</dbReference>
<keyword evidence="15" id="KW-1185">Reference proteome</keyword>
<evidence type="ECO:0000256" key="8">
    <source>
        <dbReference type="ARBA" id="ARBA00078403"/>
    </source>
</evidence>
<dbReference type="GeneID" id="96901936"/>
<gene>
    <name evidence="14" type="primary">NCAS0B02920</name>
    <name evidence="14" type="ordered locus">NCAS_0B02920</name>
</gene>
<evidence type="ECO:0000256" key="1">
    <source>
        <dbReference type="ARBA" id="ARBA00000444"/>
    </source>
</evidence>
<proteinExistence type="predicted"/>
<evidence type="ECO:0000256" key="10">
    <source>
        <dbReference type="ARBA" id="ARBA00082306"/>
    </source>
</evidence>
<dbReference type="InterPro" id="IPR023610">
    <property type="entry name" value="PInositol-4/5-P-5/4-kinase"/>
</dbReference>
<dbReference type="OrthoDB" id="20783at2759"/>
<evidence type="ECO:0000256" key="9">
    <source>
        <dbReference type="ARBA" id="ARBA00080374"/>
    </source>
</evidence>
<reference evidence="14 15" key="1">
    <citation type="journal article" date="2011" name="Proc. Natl. Acad. Sci. U.S.A.">
        <title>Evolutionary erosion of yeast sex chromosomes by mating-type switching accidents.</title>
        <authorList>
            <person name="Gordon J.L."/>
            <person name="Armisen D."/>
            <person name="Proux-Wera E."/>
            <person name="Oheigeartaigh S.S."/>
            <person name="Byrne K.P."/>
            <person name="Wolfe K.H."/>
        </authorList>
    </citation>
    <scope>NUCLEOTIDE SEQUENCE [LARGE SCALE GENOMIC DNA]</scope>
    <source>
        <strain evidence="15">ATCC 76901 / BCRC 22586 / CBS 4309 / NBRC 1992 / NRRL Y-12630</strain>
    </source>
</reference>
<feature type="compositionally biased region" description="Low complexity" evidence="12">
    <location>
        <begin position="28"/>
        <end position="54"/>
    </location>
</feature>
<keyword evidence="5 11" id="KW-0547">Nucleotide-binding</keyword>
<keyword evidence="3" id="KW-0597">Phosphoprotein</keyword>
<accession>G0VBQ0</accession>
<dbReference type="GO" id="GO:0031321">
    <property type="term" value="P:ascospore-type prospore assembly"/>
    <property type="evidence" value="ECO:0007669"/>
    <property type="project" value="EnsemblFungi"/>
</dbReference>
<dbReference type="PANTHER" id="PTHR23086:SF8">
    <property type="entry name" value="PHOSPHATIDYLINOSITOL 5-PHOSPHATE 4-KINASE, ISOFORM A"/>
    <property type="match status" value="1"/>
</dbReference>
<evidence type="ECO:0000256" key="7">
    <source>
        <dbReference type="ARBA" id="ARBA00022840"/>
    </source>
</evidence>
<keyword evidence="4 11" id="KW-0808">Transferase</keyword>
<feature type="region of interest" description="Disordered" evidence="12">
    <location>
        <begin position="132"/>
        <end position="200"/>
    </location>
</feature>
<feature type="compositionally biased region" description="Polar residues" evidence="12">
    <location>
        <begin position="1"/>
        <end position="16"/>
    </location>
</feature>
<dbReference type="InterPro" id="IPR027484">
    <property type="entry name" value="PInositol-4-P-5-kinase_N"/>
</dbReference>
<feature type="compositionally biased region" description="Basic residues" evidence="12">
    <location>
        <begin position="17"/>
        <end position="27"/>
    </location>
</feature>
<feature type="domain" description="PIPK" evidence="13">
    <location>
        <begin position="377"/>
        <end position="761"/>
    </location>
</feature>
<dbReference type="SMART" id="SM00330">
    <property type="entry name" value="PIPKc"/>
    <property type="match status" value="1"/>
</dbReference>
<evidence type="ECO:0000256" key="4">
    <source>
        <dbReference type="ARBA" id="ARBA00022679"/>
    </source>
</evidence>
<dbReference type="GO" id="GO:0046854">
    <property type="term" value="P:phosphatidylinositol phosphate biosynthetic process"/>
    <property type="evidence" value="ECO:0007669"/>
    <property type="project" value="EnsemblFungi"/>
</dbReference>
<dbReference type="EC" id="2.7.1.68" evidence="2"/>
<dbReference type="SUPFAM" id="SSF56104">
    <property type="entry name" value="SAICAR synthase-like"/>
    <property type="match status" value="1"/>
</dbReference>
<dbReference type="STRING" id="1064592.G0VBQ0"/>
<dbReference type="PROSITE" id="PS51455">
    <property type="entry name" value="PIPK"/>
    <property type="match status" value="1"/>
</dbReference>
<feature type="compositionally biased region" description="Polar residues" evidence="12">
    <location>
        <begin position="176"/>
        <end position="185"/>
    </location>
</feature>
<dbReference type="eggNOG" id="KOG0229">
    <property type="taxonomic scope" value="Eukaryota"/>
</dbReference>
<dbReference type="CDD" id="cd17303">
    <property type="entry name" value="PIPKc_PIP5K_yeast_like"/>
    <property type="match status" value="1"/>
</dbReference>
<keyword evidence="7 11" id="KW-0067">ATP-binding</keyword>
<evidence type="ECO:0000256" key="6">
    <source>
        <dbReference type="ARBA" id="ARBA00022777"/>
    </source>
</evidence>
<dbReference type="InterPro" id="IPR027483">
    <property type="entry name" value="PInositol-4-P-4/5-kinase_C_sf"/>
</dbReference>
<feature type="compositionally biased region" description="Basic and acidic residues" evidence="12">
    <location>
        <begin position="85"/>
        <end position="104"/>
    </location>
</feature>
<dbReference type="FunCoup" id="G0VBQ0">
    <property type="interactions" value="297"/>
</dbReference>
<dbReference type="GO" id="GO:0032266">
    <property type="term" value="F:phosphatidylinositol-3-phosphate binding"/>
    <property type="evidence" value="ECO:0007669"/>
    <property type="project" value="EnsemblFungi"/>
</dbReference>
<dbReference type="GO" id="GO:0005634">
    <property type="term" value="C:nucleus"/>
    <property type="evidence" value="ECO:0007669"/>
    <property type="project" value="EnsemblFungi"/>
</dbReference>
<dbReference type="FunFam" id="3.30.800.10:FF:000009">
    <property type="entry name" value="Phosphatidylinositol 4-phosphate 5-kinase its3"/>
    <property type="match status" value="1"/>
</dbReference>
<dbReference type="KEGG" id="ncs:NCAS_0B02920"/>
<evidence type="ECO:0000256" key="3">
    <source>
        <dbReference type="ARBA" id="ARBA00022553"/>
    </source>
</evidence>
<evidence type="ECO:0000313" key="14">
    <source>
        <dbReference type="EMBL" id="CCC68376.1"/>
    </source>
</evidence>
<dbReference type="InParanoid" id="G0VBQ0"/>
<evidence type="ECO:0000259" key="13">
    <source>
        <dbReference type="PROSITE" id="PS51455"/>
    </source>
</evidence>
<evidence type="ECO:0000256" key="2">
    <source>
        <dbReference type="ARBA" id="ARBA00012172"/>
    </source>
</evidence>
<dbReference type="Gene3D" id="3.30.810.10">
    <property type="entry name" value="2-Layer Sandwich"/>
    <property type="match status" value="1"/>
</dbReference>
<comment type="catalytic activity">
    <reaction evidence="1">
        <text>a 1,2-diacyl-sn-glycero-3-phospho-(1D-myo-inositol 4-phosphate) + ATP = a 1,2-diacyl-sn-glycero-3-phospho-(1D-myo-inositol-4,5-bisphosphate) + ADP + H(+)</text>
        <dbReference type="Rhea" id="RHEA:14425"/>
        <dbReference type="ChEBI" id="CHEBI:15378"/>
        <dbReference type="ChEBI" id="CHEBI:30616"/>
        <dbReference type="ChEBI" id="CHEBI:58178"/>
        <dbReference type="ChEBI" id="CHEBI:58456"/>
        <dbReference type="ChEBI" id="CHEBI:456216"/>
        <dbReference type="EC" id="2.7.1.68"/>
    </reaction>
</comment>
<feature type="region of interest" description="Disordered" evidence="12">
    <location>
        <begin position="1"/>
        <end position="104"/>
    </location>
</feature>